<dbReference type="EMBL" id="CAJOBE010035325">
    <property type="protein sequence ID" value="CAF4307373.1"/>
    <property type="molecule type" value="Genomic_DNA"/>
</dbReference>
<dbReference type="AlphaFoldDB" id="A0A820IDU1"/>
<organism evidence="1 2">
    <name type="scientific">Rotaria sordida</name>
    <dbReference type="NCBI Taxonomy" id="392033"/>
    <lineage>
        <taxon>Eukaryota</taxon>
        <taxon>Metazoa</taxon>
        <taxon>Spiralia</taxon>
        <taxon>Gnathifera</taxon>
        <taxon>Rotifera</taxon>
        <taxon>Eurotatoria</taxon>
        <taxon>Bdelloidea</taxon>
        <taxon>Philodinida</taxon>
        <taxon>Philodinidae</taxon>
        <taxon>Rotaria</taxon>
    </lineage>
</organism>
<dbReference type="Proteomes" id="UP000663874">
    <property type="component" value="Unassembled WGS sequence"/>
</dbReference>
<feature type="non-terminal residue" evidence="1">
    <location>
        <position position="1"/>
    </location>
</feature>
<accession>A0A820IDU1</accession>
<reference evidence="1" key="1">
    <citation type="submission" date="2021-02" db="EMBL/GenBank/DDBJ databases">
        <authorList>
            <person name="Nowell W R."/>
        </authorList>
    </citation>
    <scope>NUCLEOTIDE SEQUENCE</scope>
</reference>
<evidence type="ECO:0000313" key="2">
    <source>
        <dbReference type="Proteomes" id="UP000663874"/>
    </source>
</evidence>
<protein>
    <submittedName>
        <fullName evidence="1">Uncharacterized protein</fullName>
    </submittedName>
</protein>
<proteinExistence type="predicted"/>
<feature type="non-terminal residue" evidence="1">
    <location>
        <position position="159"/>
    </location>
</feature>
<name>A0A820IDU1_9BILA</name>
<comment type="caution">
    <text evidence="1">The sequence shown here is derived from an EMBL/GenBank/DDBJ whole genome shotgun (WGS) entry which is preliminary data.</text>
</comment>
<evidence type="ECO:0000313" key="1">
    <source>
        <dbReference type="EMBL" id="CAF4307373.1"/>
    </source>
</evidence>
<sequence>MDFNTLLKYIYNDENIISKITTYDETKSIELQWPRSNLILLNNQIFLPYKELSSQNIDHLLQWIIGKILTFYYHRIHMNNDIKIIEEIVHLFINTLKIYVLKYKNNHKILCEKNINLTELLYLFHYSRLFVDNEQIENILNRYNFRSIHRLHSILFDNM</sequence>
<gene>
    <name evidence="1" type="ORF">FNK824_LOCUS40870</name>
</gene>